<accession>A0A917HWL4</accession>
<feature type="domain" description="YCII-related" evidence="2">
    <location>
        <begin position="17"/>
        <end position="104"/>
    </location>
</feature>
<evidence type="ECO:0000313" key="3">
    <source>
        <dbReference type="EMBL" id="GGG92961.1"/>
    </source>
</evidence>
<sequence length="113" mass="12680">MNEFLLIFRRDFTTAADQPSAESLQQHYRAWKEWFENLAAQDRLVGPTKRWDGAGKVVRNAKDVTDGPYADIKESIGGMLIIKANDYDEAAEVAKDCPIFAFGGNVEIRKALS</sequence>
<evidence type="ECO:0000259" key="2">
    <source>
        <dbReference type="Pfam" id="PF03795"/>
    </source>
</evidence>
<comment type="similarity">
    <text evidence="1">Belongs to the YciI family.</text>
</comment>
<protein>
    <recommendedName>
        <fullName evidence="2">YCII-related domain-containing protein</fullName>
    </recommendedName>
</protein>
<dbReference type="AlphaFoldDB" id="A0A917HWL4"/>
<comment type="caution">
    <text evidence="3">The sequence shown here is derived from an EMBL/GenBank/DDBJ whole genome shotgun (WGS) entry which is preliminary data.</text>
</comment>
<dbReference type="InterPro" id="IPR005545">
    <property type="entry name" value="YCII"/>
</dbReference>
<proteinExistence type="inferred from homology"/>
<reference evidence="3" key="2">
    <citation type="submission" date="2020-09" db="EMBL/GenBank/DDBJ databases">
        <authorList>
            <person name="Sun Q."/>
            <person name="Zhou Y."/>
        </authorList>
    </citation>
    <scope>NUCLEOTIDE SEQUENCE</scope>
    <source>
        <strain evidence="3">CGMCC 1.12195</strain>
    </source>
</reference>
<evidence type="ECO:0000313" key="4">
    <source>
        <dbReference type="Proteomes" id="UP000660862"/>
    </source>
</evidence>
<organism evidence="3 4">
    <name type="scientific">Parapedobacter pyrenivorans</name>
    <dbReference type="NCBI Taxonomy" id="1305674"/>
    <lineage>
        <taxon>Bacteria</taxon>
        <taxon>Pseudomonadati</taxon>
        <taxon>Bacteroidota</taxon>
        <taxon>Sphingobacteriia</taxon>
        <taxon>Sphingobacteriales</taxon>
        <taxon>Sphingobacteriaceae</taxon>
        <taxon>Parapedobacter</taxon>
    </lineage>
</organism>
<dbReference type="Pfam" id="PF03795">
    <property type="entry name" value="YCII"/>
    <property type="match status" value="1"/>
</dbReference>
<keyword evidence="4" id="KW-1185">Reference proteome</keyword>
<dbReference type="RefSeq" id="WP_188506861.1">
    <property type="nucleotide sequence ID" value="NZ_BMER01000003.1"/>
</dbReference>
<dbReference type="Proteomes" id="UP000660862">
    <property type="component" value="Unassembled WGS sequence"/>
</dbReference>
<dbReference type="EMBL" id="BMER01000003">
    <property type="protein sequence ID" value="GGG92961.1"/>
    <property type="molecule type" value="Genomic_DNA"/>
</dbReference>
<dbReference type="Gene3D" id="3.30.70.1060">
    <property type="entry name" value="Dimeric alpha+beta barrel"/>
    <property type="match status" value="1"/>
</dbReference>
<dbReference type="SUPFAM" id="SSF54909">
    <property type="entry name" value="Dimeric alpha+beta barrel"/>
    <property type="match status" value="1"/>
</dbReference>
<name>A0A917HWL4_9SPHI</name>
<dbReference type="InterPro" id="IPR011008">
    <property type="entry name" value="Dimeric_a/b-barrel"/>
</dbReference>
<reference evidence="3" key="1">
    <citation type="journal article" date="2014" name="Int. J. Syst. Evol. Microbiol.">
        <title>Complete genome sequence of Corynebacterium casei LMG S-19264T (=DSM 44701T), isolated from a smear-ripened cheese.</title>
        <authorList>
            <consortium name="US DOE Joint Genome Institute (JGI-PGF)"/>
            <person name="Walter F."/>
            <person name="Albersmeier A."/>
            <person name="Kalinowski J."/>
            <person name="Ruckert C."/>
        </authorList>
    </citation>
    <scope>NUCLEOTIDE SEQUENCE</scope>
    <source>
        <strain evidence="3">CGMCC 1.12195</strain>
    </source>
</reference>
<evidence type="ECO:0000256" key="1">
    <source>
        <dbReference type="ARBA" id="ARBA00007689"/>
    </source>
</evidence>
<gene>
    <name evidence="3" type="ORF">GCM10007415_29700</name>
</gene>